<evidence type="ECO:0000259" key="2">
    <source>
        <dbReference type="Pfam" id="PF04453"/>
    </source>
</evidence>
<dbReference type="HAMAP" id="MF_01411">
    <property type="entry name" value="LPS_assembly_LptD"/>
    <property type="match status" value="1"/>
</dbReference>
<comment type="subcellular location">
    <subcellularLocation>
        <location evidence="1">Cell outer membrane</location>
    </subcellularLocation>
</comment>
<evidence type="ECO:0000256" key="1">
    <source>
        <dbReference type="HAMAP-Rule" id="MF_01411"/>
    </source>
</evidence>
<comment type="similarity">
    <text evidence="1">Belongs to the LptD family.</text>
</comment>
<keyword evidence="4" id="KW-1185">Reference proteome</keyword>
<gene>
    <name evidence="1 3" type="primary">lptD</name>
    <name evidence="3" type="ORF">SMD31_02450</name>
</gene>
<accession>A0ABU5DTU4</accession>
<reference evidence="3 4" key="1">
    <citation type="journal article" date="2013" name="Antonie Van Leeuwenhoek">
        <title>Dongia rigui sp. nov., isolated from freshwater of a large wetland in Korea.</title>
        <authorList>
            <person name="Baik K.S."/>
            <person name="Hwang Y.M."/>
            <person name="Choi J.S."/>
            <person name="Kwon J."/>
            <person name="Seong C.N."/>
        </authorList>
    </citation>
    <scope>NUCLEOTIDE SEQUENCE [LARGE SCALE GENOMIC DNA]</scope>
    <source>
        <strain evidence="3 4">04SU4-P</strain>
    </source>
</reference>
<evidence type="ECO:0000313" key="3">
    <source>
        <dbReference type="EMBL" id="MDY0870758.1"/>
    </source>
</evidence>
<protein>
    <recommendedName>
        <fullName evidence="1">LPS-assembly protein LptD</fullName>
    </recommendedName>
</protein>
<keyword evidence="1" id="KW-0472">Membrane</keyword>
<dbReference type="Gene3D" id="2.60.450.10">
    <property type="entry name" value="Lipopolysaccharide (LPS) transport protein A like domain"/>
    <property type="match status" value="1"/>
</dbReference>
<proteinExistence type="inferred from homology"/>
<keyword evidence="1" id="KW-0998">Cell outer membrane</keyword>
<organism evidence="3 4">
    <name type="scientific">Dongia rigui</name>
    <dbReference type="NCBI Taxonomy" id="940149"/>
    <lineage>
        <taxon>Bacteria</taxon>
        <taxon>Pseudomonadati</taxon>
        <taxon>Pseudomonadota</taxon>
        <taxon>Alphaproteobacteria</taxon>
        <taxon>Rhodospirillales</taxon>
        <taxon>Dongiaceae</taxon>
        <taxon>Dongia</taxon>
    </lineage>
</organism>
<name>A0ABU5DTU4_9PROT</name>
<comment type="caution">
    <text evidence="1">Lacks conserved residue(s) required for the propagation of feature annotation.</text>
</comment>
<sequence length="723" mass="80541">MGSAFGAALYGVVIAMGTVSPAKADDTVHLVADEVGYDEDFGIYVARGHVEAQRGDKIIMADTLTYNERTKTVTANGNVAMLLPNGDTMFGNYVDVTEDFNDGIVQGFKGLFKDQSRLAAQTAQRVDGNKMILKNAVYTPCLPCRTDPSRQPIWQVKAREVVQDDVAQTITYDNAWMEMWGVPVFWTPYFQHPAPGVKRATGLLEPRISASSGRAGYQYAQPYFIALGPDKDLTLTPIVRIGGDPDSAGAVGDVEYRQHVREGAFRLEVSGTQEDRVGNEDTSVVKNNEFRGHLEADGLFEINRDWRWGFNNKVTTDKSYLRQYHFGSPDWLENQLWAEGFFGRSYFDARAMGFQSTDKDFDSDNAPMVLPSINYNFVSEPGQYGSYWGLNLNTRNIVRTDDRDSLRFSASPSWTLPYTSSIGDIYEMKLSFQSDLYIVNDVDKNSDAVNGGDFDGVAGRFFPEASFKWHYPFVHPGQTITQVFQPIAQLVLAPDCCNTGKIPNDDSRAFEWDDTKVFDSDRFAGGDRVDSGSRFNYGAEWTGYLPDGGSLDVFLGQSLRFWNDGDEVRDGSGIDDDLSDLVGRVVVAPADWLDLTYRFRLDVEDFDMNRQDMGLSIGPEELNGWINYVQIEDDVEGGKEEQIGAGVRAKIGEFWTVGAQGSYDIHDNDLLAVGSMLEYQDECFGMLLKASYAPESDEDDTSGDFTALVQFRFTNLGNIGSSF</sequence>
<dbReference type="InterPro" id="IPR050218">
    <property type="entry name" value="LptD"/>
</dbReference>
<dbReference type="Pfam" id="PF04453">
    <property type="entry name" value="LptD"/>
    <property type="match status" value="1"/>
</dbReference>
<comment type="caution">
    <text evidence="3">The sequence shown here is derived from an EMBL/GenBank/DDBJ whole genome shotgun (WGS) entry which is preliminary data.</text>
</comment>
<dbReference type="InterPro" id="IPR020889">
    <property type="entry name" value="LipoPS_assembly_LptD"/>
</dbReference>
<evidence type="ECO:0000313" key="4">
    <source>
        <dbReference type="Proteomes" id="UP001271769"/>
    </source>
</evidence>
<dbReference type="EMBL" id="JAXCLX010000001">
    <property type="protein sequence ID" value="MDY0870758.1"/>
    <property type="molecule type" value="Genomic_DNA"/>
</dbReference>
<dbReference type="InterPro" id="IPR007543">
    <property type="entry name" value="LptD_C"/>
</dbReference>
<dbReference type="Proteomes" id="UP001271769">
    <property type="component" value="Unassembled WGS sequence"/>
</dbReference>
<dbReference type="PANTHER" id="PTHR30189">
    <property type="entry name" value="LPS-ASSEMBLY PROTEIN"/>
    <property type="match status" value="1"/>
</dbReference>
<dbReference type="PANTHER" id="PTHR30189:SF1">
    <property type="entry name" value="LPS-ASSEMBLY PROTEIN LPTD"/>
    <property type="match status" value="1"/>
</dbReference>
<comment type="subunit">
    <text evidence="1">Component of the lipopolysaccharide transport and assembly complex.</text>
</comment>
<feature type="domain" description="LptD C-terminal" evidence="2">
    <location>
        <begin position="290"/>
        <end position="666"/>
    </location>
</feature>
<comment type="function">
    <text evidence="1">Involved in the assembly of lipopolysaccharide (LPS) at the surface of the outer membrane.</text>
</comment>
<keyword evidence="1" id="KW-0732">Signal</keyword>
<dbReference type="RefSeq" id="WP_320499093.1">
    <property type="nucleotide sequence ID" value="NZ_JAXCLX010000001.1"/>
</dbReference>